<dbReference type="EMBL" id="KV425888">
    <property type="protein sequence ID" value="KZW02521.1"/>
    <property type="molecule type" value="Genomic_DNA"/>
</dbReference>
<organism evidence="2 3">
    <name type="scientific">Exidia glandulosa HHB12029</name>
    <dbReference type="NCBI Taxonomy" id="1314781"/>
    <lineage>
        <taxon>Eukaryota</taxon>
        <taxon>Fungi</taxon>
        <taxon>Dikarya</taxon>
        <taxon>Basidiomycota</taxon>
        <taxon>Agaricomycotina</taxon>
        <taxon>Agaricomycetes</taxon>
        <taxon>Auriculariales</taxon>
        <taxon>Exidiaceae</taxon>
        <taxon>Exidia</taxon>
    </lineage>
</organism>
<dbReference type="AlphaFoldDB" id="A0A165PQE5"/>
<evidence type="ECO:0000313" key="2">
    <source>
        <dbReference type="EMBL" id="KZW02521.1"/>
    </source>
</evidence>
<keyword evidence="3" id="KW-1185">Reference proteome</keyword>
<dbReference type="InParanoid" id="A0A165PQE5"/>
<name>A0A165PQE5_EXIGL</name>
<gene>
    <name evidence="2" type="ORF">EXIGLDRAFT_459295</name>
</gene>
<accession>A0A165PQE5</accession>
<sequence>MRTPSPSLTHPSHAPATHAPALLALPRPRLGAAATGRPRRCRRRGPWLVRASVYGLGPELLLETITRIIASLLAFSHEYTKAQTHNLYPHQAFLSRLVNVRARSGSPDRRADAAGQLAAGAYGTKVTSPDMAKYVRNRCRAESHRSYHCASSHHDISHHTGLQP</sequence>
<reference evidence="2 3" key="1">
    <citation type="journal article" date="2016" name="Mol. Biol. Evol.">
        <title>Comparative Genomics of Early-Diverging Mushroom-Forming Fungi Provides Insights into the Origins of Lignocellulose Decay Capabilities.</title>
        <authorList>
            <person name="Nagy L.G."/>
            <person name="Riley R."/>
            <person name="Tritt A."/>
            <person name="Adam C."/>
            <person name="Daum C."/>
            <person name="Floudas D."/>
            <person name="Sun H."/>
            <person name="Yadav J.S."/>
            <person name="Pangilinan J."/>
            <person name="Larsson K.H."/>
            <person name="Matsuura K."/>
            <person name="Barry K."/>
            <person name="Labutti K."/>
            <person name="Kuo R."/>
            <person name="Ohm R.A."/>
            <person name="Bhattacharya S.S."/>
            <person name="Shirouzu T."/>
            <person name="Yoshinaga Y."/>
            <person name="Martin F.M."/>
            <person name="Grigoriev I.V."/>
            <person name="Hibbett D.S."/>
        </authorList>
    </citation>
    <scope>NUCLEOTIDE SEQUENCE [LARGE SCALE GENOMIC DNA]</scope>
    <source>
        <strain evidence="2 3">HHB12029</strain>
    </source>
</reference>
<proteinExistence type="predicted"/>
<protein>
    <submittedName>
        <fullName evidence="2">Uncharacterized protein</fullName>
    </submittedName>
</protein>
<evidence type="ECO:0000256" key="1">
    <source>
        <dbReference type="SAM" id="MobiDB-lite"/>
    </source>
</evidence>
<feature type="region of interest" description="Disordered" evidence="1">
    <location>
        <begin position="1"/>
        <end position="20"/>
    </location>
</feature>
<feature type="compositionally biased region" description="Low complexity" evidence="1">
    <location>
        <begin position="8"/>
        <end position="20"/>
    </location>
</feature>
<evidence type="ECO:0000313" key="3">
    <source>
        <dbReference type="Proteomes" id="UP000077266"/>
    </source>
</evidence>
<dbReference type="Proteomes" id="UP000077266">
    <property type="component" value="Unassembled WGS sequence"/>
</dbReference>